<organism evidence="10 11">
    <name type="scientific">Thermovirga lienii (strain ATCC BAA-1197 / DSM 17291 / Cas60314)</name>
    <dbReference type="NCBI Taxonomy" id="580340"/>
    <lineage>
        <taxon>Bacteria</taxon>
        <taxon>Thermotogati</taxon>
        <taxon>Synergistota</taxon>
        <taxon>Synergistia</taxon>
        <taxon>Synergistales</taxon>
        <taxon>Thermovirgaceae</taxon>
        <taxon>Thermovirga</taxon>
    </lineage>
</organism>
<dbReference type="GO" id="GO:0052908">
    <property type="term" value="F:16S rRNA (adenine(1518)-N(6)/adenine(1519)-N(6))-dimethyltransferase activity"/>
    <property type="evidence" value="ECO:0007669"/>
    <property type="project" value="UniProtKB-EC"/>
</dbReference>
<dbReference type="InterPro" id="IPR020596">
    <property type="entry name" value="rRNA_Ade_Mease_Trfase_CS"/>
</dbReference>
<dbReference type="OrthoDB" id="9814755at2"/>
<dbReference type="GO" id="GO:0005829">
    <property type="term" value="C:cytosol"/>
    <property type="evidence" value="ECO:0007669"/>
    <property type="project" value="TreeGrafter"/>
</dbReference>
<feature type="binding site" evidence="7 8">
    <location>
        <position position="17"/>
    </location>
    <ligand>
        <name>S-adenosyl-L-methionine</name>
        <dbReference type="ChEBI" id="CHEBI:59789"/>
    </ligand>
</feature>
<gene>
    <name evidence="7" type="primary">rsmA</name>
    <name evidence="7" type="synonym">ksgA</name>
    <name evidence="10" type="ordered locus">Tlie_1118</name>
</gene>
<dbReference type="NCBIfam" id="TIGR00755">
    <property type="entry name" value="ksgA"/>
    <property type="match status" value="1"/>
</dbReference>
<evidence type="ECO:0000256" key="7">
    <source>
        <dbReference type="HAMAP-Rule" id="MF_00607"/>
    </source>
</evidence>
<dbReference type="InterPro" id="IPR011530">
    <property type="entry name" value="rRNA_adenine_dimethylase"/>
</dbReference>
<evidence type="ECO:0000256" key="5">
    <source>
        <dbReference type="ARBA" id="ARBA00022691"/>
    </source>
</evidence>
<keyword evidence="4 7" id="KW-0808">Transferase</keyword>
<evidence type="ECO:0000256" key="3">
    <source>
        <dbReference type="ARBA" id="ARBA00022603"/>
    </source>
</evidence>
<evidence type="ECO:0000313" key="10">
    <source>
        <dbReference type="EMBL" id="AER66851.1"/>
    </source>
</evidence>
<dbReference type="EMBL" id="CP003096">
    <property type="protein sequence ID" value="AER66851.1"/>
    <property type="molecule type" value="Genomic_DNA"/>
</dbReference>
<keyword evidence="3 7" id="KW-0489">Methyltransferase</keyword>
<dbReference type="eggNOG" id="COG0030">
    <property type="taxonomic scope" value="Bacteria"/>
</dbReference>
<keyword evidence="6 7" id="KW-0694">RNA-binding</keyword>
<evidence type="ECO:0000256" key="4">
    <source>
        <dbReference type="ARBA" id="ARBA00022679"/>
    </source>
</evidence>
<accession>G7V568</accession>
<dbReference type="Pfam" id="PF00398">
    <property type="entry name" value="RrnaAD"/>
    <property type="match status" value="1"/>
</dbReference>
<protein>
    <recommendedName>
        <fullName evidence="7">Ribosomal RNA small subunit methyltransferase A</fullName>
        <ecNumber evidence="7">2.1.1.182</ecNumber>
    </recommendedName>
    <alternativeName>
        <fullName evidence="7">16S rRNA (adenine(1518)-N(6)/adenine(1519)-N(6))-dimethyltransferase</fullName>
    </alternativeName>
    <alternativeName>
        <fullName evidence="7">16S rRNA dimethyladenosine transferase</fullName>
    </alternativeName>
    <alternativeName>
        <fullName evidence="7">16S rRNA dimethylase</fullName>
    </alternativeName>
    <alternativeName>
        <fullName evidence="7">S-adenosylmethionine-6-N', N'-adenosyl(rRNA) dimethyltransferase</fullName>
    </alternativeName>
</protein>
<dbReference type="EC" id="2.1.1.182" evidence="7"/>
<proteinExistence type="inferred from homology"/>
<dbReference type="SUPFAM" id="SSF53335">
    <property type="entry name" value="S-adenosyl-L-methionine-dependent methyltransferases"/>
    <property type="match status" value="1"/>
</dbReference>
<feature type="binding site" evidence="7 8">
    <location>
        <position position="91"/>
    </location>
    <ligand>
        <name>S-adenosyl-L-methionine</name>
        <dbReference type="ChEBI" id="CHEBI:59789"/>
    </ligand>
</feature>
<dbReference type="PANTHER" id="PTHR11727">
    <property type="entry name" value="DIMETHYLADENOSINE TRANSFERASE"/>
    <property type="match status" value="1"/>
</dbReference>
<keyword evidence="5 7" id="KW-0949">S-adenosyl-L-methionine</keyword>
<feature type="binding site" evidence="7 8">
    <location>
        <position position="66"/>
    </location>
    <ligand>
        <name>S-adenosyl-L-methionine</name>
        <dbReference type="ChEBI" id="CHEBI:59789"/>
    </ligand>
</feature>
<name>G7V568_THELD</name>
<comment type="similarity">
    <text evidence="7">Belongs to the class I-like SAM-binding methyltransferase superfamily. rRNA adenine N(6)-methyltransferase family. RsmA subfamily.</text>
</comment>
<dbReference type="InterPro" id="IPR023165">
    <property type="entry name" value="rRNA_Ade_diMease-like_C"/>
</dbReference>
<dbReference type="CDD" id="cd02440">
    <property type="entry name" value="AdoMet_MTases"/>
    <property type="match status" value="1"/>
</dbReference>
<dbReference type="PROSITE" id="PS51689">
    <property type="entry name" value="SAM_RNA_A_N6_MT"/>
    <property type="match status" value="1"/>
</dbReference>
<dbReference type="SMART" id="SM00650">
    <property type="entry name" value="rADc"/>
    <property type="match status" value="1"/>
</dbReference>
<evidence type="ECO:0000313" key="11">
    <source>
        <dbReference type="Proteomes" id="UP000005868"/>
    </source>
</evidence>
<dbReference type="HAMAP" id="MF_00607">
    <property type="entry name" value="16SrRNA_methyltr_A"/>
    <property type="match status" value="1"/>
</dbReference>
<comment type="subcellular location">
    <subcellularLocation>
        <location evidence="7">Cytoplasm</location>
    </subcellularLocation>
</comment>
<dbReference type="PROSITE" id="PS01131">
    <property type="entry name" value="RRNA_A_DIMETH"/>
    <property type="match status" value="1"/>
</dbReference>
<dbReference type="KEGG" id="tli:Tlie_1118"/>
<keyword evidence="2 7" id="KW-0698">rRNA processing</keyword>
<dbReference type="InterPro" id="IPR020598">
    <property type="entry name" value="rRNA_Ade_methylase_Trfase_N"/>
</dbReference>
<feature type="domain" description="Ribosomal RNA adenine methylase transferase N-terminal" evidence="9">
    <location>
        <begin position="24"/>
        <end position="200"/>
    </location>
</feature>
<evidence type="ECO:0000256" key="1">
    <source>
        <dbReference type="ARBA" id="ARBA00022490"/>
    </source>
</evidence>
<dbReference type="AlphaFoldDB" id="G7V568"/>
<dbReference type="Gene3D" id="1.10.8.100">
    <property type="entry name" value="Ribosomal RNA adenine dimethylase-like, domain 2"/>
    <property type="match status" value="1"/>
</dbReference>
<dbReference type="PANTHER" id="PTHR11727:SF7">
    <property type="entry name" value="DIMETHYLADENOSINE TRANSFERASE-RELATED"/>
    <property type="match status" value="1"/>
</dbReference>
<evidence type="ECO:0000259" key="9">
    <source>
        <dbReference type="SMART" id="SM00650"/>
    </source>
</evidence>
<dbReference type="Proteomes" id="UP000005868">
    <property type="component" value="Chromosome"/>
</dbReference>
<sequence length="275" mass="31567">MKERVWNHKANTNIGQNFLIDKNIVQTICEASNITSMDSILEIGPGKGILTTALIQSPAKKVYAIELDERLKDILLPLEENNEKLQIFWKDALKFNYRDIEHLRPYPNKLIANIPYHITTPLIWKLLEDAAPMGLNFMILMIQKEVAERLAASANSKDRCPLGITLEKMGQVCILKRVSPNVFRPKPKVDSAIIKIELIEQDFLAQNPTWKKLLKAAFHKRRKTLLNNLVSSNLLTKETASAMIEELGMKPTVRAEELSIQQWTSLHERARRYYP</sequence>
<dbReference type="InterPro" id="IPR001737">
    <property type="entry name" value="KsgA/Erm"/>
</dbReference>
<evidence type="ECO:0000256" key="2">
    <source>
        <dbReference type="ARBA" id="ARBA00022552"/>
    </source>
</evidence>
<reference evidence="11" key="1">
    <citation type="submission" date="2011-10" db="EMBL/GenBank/DDBJ databases">
        <title>The complete genome of chromosome of Thermovirga lienii DSM 17291.</title>
        <authorList>
            <consortium name="US DOE Joint Genome Institute (JGI-PGF)"/>
            <person name="Lucas S."/>
            <person name="Copeland A."/>
            <person name="Lapidus A."/>
            <person name="Glavina del Rio T."/>
            <person name="Dalin E."/>
            <person name="Tice H."/>
            <person name="Bruce D."/>
            <person name="Goodwin L."/>
            <person name="Pitluck S."/>
            <person name="Peters L."/>
            <person name="Mikhailova N."/>
            <person name="Saunders E."/>
            <person name="Kyrpides N."/>
            <person name="Mavromatis K."/>
            <person name="Ivanova N."/>
            <person name="Last F.I."/>
            <person name="Brettin T."/>
            <person name="Detter J.C."/>
            <person name="Han C."/>
            <person name="Larimer F."/>
            <person name="Land M."/>
            <person name="Hauser L."/>
            <person name="Markowitz V."/>
            <person name="Cheng J.-F."/>
            <person name="Hugenholtz P."/>
            <person name="Woyke T."/>
            <person name="Wu D."/>
            <person name="Spring S."/>
            <person name="Schroeder M."/>
            <person name="Brambilla E.-M."/>
            <person name="Klenk H.-P."/>
            <person name="Eisen J.A."/>
        </authorList>
    </citation>
    <scope>NUCLEOTIDE SEQUENCE [LARGE SCALE GENOMIC DNA]</scope>
    <source>
        <strain evidence="11">ATCC BAA-1197 / DSM 17291 / Cas60314</strain>
    </source>
</reference>
<keyword evidence="11" id="KW-1185">Reference proteome</keyword>
<dbReference type="GO" id="GO:0003723">
    <property type="term" value="F:RNA binding"/>
    <property type="evidence" value="ECO:0007669"/>
    <property type="project" value="UniProtKB-UniRule"/>
</dbReference>
<feature type="binding site" evidence="7 8">
    <location>
        <position position="113"/>
    </location>
    <ligand>
        <name>S-adenosyl-L-methionine</name>
        <dbReference type="ChEBI" id="CHEBI:59789"/>
    </ligand>
</feature>
<comment type="function">
    <text evidence="7">Specifically dimethylates two adjacent adenosines (A1518 and A1519) in the loop of a conserved hairpin near the 3'-end of 16S rRNA in the 30S particle. May play a critical role in biogenesis of 30S subunits.</text>
</comment>
<dbReference type="STRING" id="580340.Tlie_1118"/>
<comment type="catalytic activity">
    <reaction evidence="7">
        <text>adenosine(1518)/adenosine(1519) in 16S rRNA + 4 S-adenosyl-L-methionine = N(6)-dimethyladenosine(1518)/N(6)-dimethyladenosine(1519) in 16S rRNA + 4 S-adenosyl-L-homocysteine + 4 H(+)</text>
        <dbReference type="Rhea" id="RHEA:19609"/>
        <dbReference type="Rhea" id="RHEA-COMP:10232"/>
        <dbReference type="Rhea" id="RHEA-COMP:10233"/>
        <dbReference type="ChEBI" id="CHEBI:15378"/>
        <dbReference type="ChEBI" id="CHEBI:57856"/>
        <dbReference type="ChEBI" id="CHEBI:59789"/>
        <dbReference type="ChEBI" id="CHEBI:74411"/>
        <dbReference type="ChEBI" id="CHEBI:74493"/>
        <dbReference type="EC" id="2.1.1.182"/>
    </reaction>
</comment>
<keyword evidence="1 7" id="KW-0963">Cytoplasm</keyword>
<dbReference type="Gene3D" id="3.40.50.150">
    <property type="entry name" value="Vaccinia Virus protein VP39"/>
    <property type="match status" value="1"/>
</dbReference>
<reference evidence="10 11" key="2">
    <citation type="journal article" date="2012" name="Stand. Genomic Sci.">
        <title>Genome sequence of the moderately thermophilic, amino-acid-degrading and sulfur-reducing bacterium Thermovirga lienii type strain (Cas60314(T)).</title>
        <authorList>
            <person name="Goker M."/>
            <person name="Saunders E."/>
            <person name="Lapidus A."/>
            <person name="Nolan M."/>
            <person name="Lucas S."/>
            <person name="Hammon N."/>
            <person name="Deshpande S."/>
            <person name="Cheng J.F."/>
            <person name="Han C."/>
            <person name="Tapia R."/>
            <person name="Goodwin L.A."/>
            <person name="Pitluck S."/>
            <person name="Liolios K."/>
            <person name="Mavromatis K."/>
            <person name="Pagani I."/>
            <person name="Ivanova N."/>
            <person name="Mikhailova N."/>
            <person name="Pati A."/>
            <person name="Chen A."/>
            <person name="Palaniappan K."/>
            <person name="Land M."/>
            <person name="Chang Y.J."/>
            <person name="Jeffries C.D."/>
            <person name="Brambilla E.M."/>
            <person name="Rohde M."/>
            <person name="Spring S."/>
            <person name="Detter J.C."/>
            <person name="Woyke T."/>
            <person name="Bristow J."/>
            <person name="Eisen J.A."/>
            <person name="Markowitz V."/>
            <person name="Hugenholtz P."/>
            <person name="Kyrpides N.C."/>
            <person name="Klenk H.P."/>
        </authorList>
    </citation>
    <scope>NUCLEOTIDE SEQUENCE [LARGE SCALE GENOMIC DNA]</scope>
    <source>
        <strain evidence="11">ATCC BAA-1197 / DSM 17291 / Cas60314</strain>
    </source>
</reference>
<feature type="binding site" evidence="7 8">
    <location>
        <position position="19"/>
    </location>
    <ligand>
        <name>S-adenosyl-L-methionine</name>
        <dbReference type="ChEBI" id="CHEBI:59789"/>
    </ligand>
</feature>
<evidence type="ECO:0000256" key="8">
    <source>
        <dbReference type="PROSITE-ProRule" id="PRU01026"/>
    </source>
</evidence>
<feature type="binding site" evidence="7 8">
    <location>
        <position position="44"/>
    </location>
    <ligand>
        <name>S-adenosyl-L-methionine</name>
        <dbReference type="ChEBI" id="CHEBI:59789"/>
    </ligand>
</feature>
<dbReference type="InterPro" id="IPR029063">
    <property type="entry name" value="SAM-dependent_MTases_sf"/>
</dbReference>
<dbReference type="HOGENOM" id="CLU_041220_0_1_0"/>
<evidence type="ECO:0000256" key="6">
    <source>
        <dbReference type="ARBA" id="ARBA00022884"/>
    </source>
</evidence>